<dbReference type="SMART" id="SM00530">
    <property type="entry name" value="HTH_XRE"/>
    <property type="match status" value="1"/>
</dbReference>
<dbReference type="GO" id="GO:0003700">
    <property type="term" value="F:DNA-binding transcription factor activity"/>
    <property type="evidence" value="ECO:0007669"/>
    <property type="project" value="TreeGrafter"/>
</dbReference>
<dbReference type="GO" id="GO:0005829">
    <property type="term" value="C:cytosol"/>
    <property type="evidence" value="ECO:0007669"/>
    <property type="project" value="TreeGrafter"/>
</dbReference>
<dbReference type="Pfam" id="PF01381">
    <property type="entry name" value="HTH_3"/>
    <property type="match status" value="1"/>
</dbReference>
<dbReference type="STRING" id="1927124.BST13_01910"/>
<proteinExistence type="predicted"/>
<dbReference type="CDD" id="cd00093">
    <property type="entry name" value="HTH_XRE"/>
    <property type="match status" value="1"/>
</dbReference>
<dbReference type="Gene3D" id="2.60.120.10">
    <property type="entry name" value="Jelly Rolls"/>
    <property type="match status" value="1"/>
</dbReference>
<dbReference type="PANTHER" id="PTHR46797">
    <property type="entry name" value="HTH-TYPE TRANSCRIPTIONAL REGULATOR"/>
    <property type="match status" value="1"/>
</dbReference>
<dbReference type="SUPFAM" id="SSF47413">
    <property type="entry name" value="lambda repressor-like DNA-binding domains"/>
    <property type="match status" value="1"/>
</dbReference>
<dbReference type="SUPFAM" id="SSF51182">
    <property type="entry name" value="RmlC-like cupins"/>
    <property type="match status" value="1"/>
</dbReference>
<reference evidence="3 4" key="1">
    <citation type="submission" date="2017-02" db="EMBL/GenBank/DDBJ databases">
        <title>The new phylogeny of genus Mycobacterium.</title>
        <authorList>
            <person name="Tortoli E."/>
            <person name="Trovato A."/>
            <person name="Cirillo D.M."/>
        </authorList>
    </citation>
    <scope>NUCLEOTIDE SEQUENCE [LARGE SCALE GENOMIC DNA]</scope>
    <source>
        <strain evidence="3 4">RW6</strain>
    </source>
</reference>
<dbReference type="Proteomes" id="UP000192448">
    <property type="component" value="Unassembled WGS sequence"/>
</dbReference>
<dbReference type="CDD" id="cd02209">
    <property type="entry name" value="cupin_XRE_C"/>
    <property type="match status" value="1"/>
</dbReference>
<dbReference type="GO" id="GO:0003677">
    <property type="term" value="F:DNA binding"/>
    <property type="evidence" value="ECO:0007669"/>
    <property type="project" value="UniProtKB-KW"/>
</dbReference>
<sequence length="192" mass="21716">MQANPAEDDVDALVRRRLRELRRERGLTLEDVATRAQIDVSTLSRLESGKRRLALDHLPRLATALSVTTDELLRAPETEDPRVKGSSHTHHDITYWPLTRHGPAGGLHAYKIRISARRRKPPAEFPVHEGRDWMYVLSGHLRLILGDQDFTVKPGEAVEFSTWTPHWFGVVDGPVEAITIFGPHGEQLHLHA</sequence>
<dbReference type="InterPro" id="IPR010982">
    <property type="entry name" value="Lambda_DNA-bd_dom_sf"/>
</dbReference>
<evidence type="ECO:0000313" key="3">
    <source>
        <dbReference type="EMBL" id="ORA40119.1"/>
    </source>
</evidence>
<protein>
    <submittedName>
        <fullName evidence="3">XRE family transcriptional regulator</fullName>
    </submittedName>
</protein>
<dbReference type="OrthoDB" id="513181at2"/>
<dbReference type="RefSeq" id="WP_083160008.1">
    <property type="nucleotide sequence ID" value="NZ_MVHF01000001.1"/>
</dbReference>
<accession>A0A1X0BD45</accession>
<keyword evidence="1" id="KW-0238">DNA-binding</keyword>
<organism evidence="3 4">
    <name type="scientific">Mycobacterium aquaticum</name>
    <dbReference type="NCBI Taxonomy" id="1927124"/>
    <lineage>
        <taxon>Bacteria</taxon>
        <taxon>Bacillati</taxon>
        <taxon>Actinomycetota</taxon>
        <taxon>Actinomycetes</taxon>
        <taxon>Mycobacteriales</taxon>
        <taxon>Mycobacteriaceae</taxon>
        <taxon>Mycobacterium</taxon>
    </lineage>
</organism>
<dbReference type="InterPro" id="IPR014710">
    <property type="entry name" value="RmlC-like_jellyroll"/>
</dbReference>
<dbReference type="AlphaFoldDB" id="A0A1X0BD45"/>
<dbReference type="InterPro" id="IPR011051">
    <property type="entry name" value="RmlC_Cupin_sf"/>
</dbReference>
<comment type="caution">
    <text evidence="3">The sequence shown here is derived from an EMBL/GenBank/DDBJ whole genome shotgun (WGS) entry which is preliminary data.</text>
</comment>
<evidence type="ECO:0000313" key="4">
    <source>
        <dbReference type="Proteomes" id="UP000192448"/>
    </source>
</evidence>
<evidence type="ECO:0000259" key="2">
    <source>
        <dbReference type="PROSITE" id="PS50943"/>
    </source>
</evidence>
<dbReference type="EMBL" id="MVHF01000001">
    <property type="protein sequence ID" value="ORA40119.1"/>
    <property type="molecule type" value="Genomic_DNA"/>
</dbReference>
<dbReference type="InterPro" id="IPR001387">
    <property type="entry name" value="Cro/C1-type_HTH"/>
</dbReference>
<dbReference type="InterPro" id="IPR013096">
    <property type="entry name" value="Cupin_2"/>
</dbReference>
<dbReference type="Pfam" id="PF07883">
    <property type="entry name" value="Cupin_2"/>
    <property type="match status" value="1"/>
</dbReference>
<gene>
    <name evidence="3" type="ORF">BST13_01910</name>
</gene>
<name>A0A1X0BD45_9MYCO</name>
<dbReference type="PANTHER" id="PTHR46797:SF1">
    <property type="entry name" value="METHYLPHOSPHONATE SYNTHASE"/>
    <property type="match status" value="1"/>
</dbReference>
<dbReference type="PROSITE" id="PS50943">
    <property type="entry name" value="HTH_CROC1"/>
    <property type="match status" value="1"/>
</dbReference>
<dbReference type="InterPro" id="IPR050807">
    <property type="entry name" value="TransReg_Diox_bact_type"/>
</dbReference>
<keyword evidence="4" id="KW-1185">Reference proteome</keyword>
<dbReference type="Gene3D" id="1.10.260.40">
    <property type="entry name" value="lambda repressor-like DNA-binding domains"/>
    <property type="match status" value="1"/>
</dbReference>
<evidence type="ECO:0000256" key="1">
    <source>
        <dbReference type="ARBA" id="ARBA00023125"/>
    </source>
</evidence>
<feature type="domain" description="HTH cro/C1-type" evidence="2">
    <location>
        <begin position="18"/>
        <end position="72"/>
    </location>
</feature>